<protein>
    <submittedName>
        <fullName evidence="3">SRPBCC family protein</fullName>
    </submittedName>
</protein>
<feature type="domain" description="Activator of Hsp90 ATPase homologue 1/2-like C-terminal" evidence="2">
    <location>
        <begin position="31"/>
        <end position="141"/>
    </location>
</feature>
<sequence>MTLDVGTAGGARLEGGQDPWTLVFIRELRQPPPVVWAALTDPAELDQWAPFSAARDLGATGATTLTMVDGDEKLDLPAEVRVVEPPSVLEYSWGADLLRWELEPAGRGTRLTLRHTLVEPSDHASVATGWHVCVVVLQHLLDGDPHGVVRGQAAKEHGFDELRADYAKLLMQPS</sequence>
<dbReference type="Proteomes" id="UP001523369">
    <property type="component" value="Unassembled WGS sequence"/>
</dbReference>
<accession>A0ABT1DGP9</accession>
<gene>
    <name evidence="3" type="ORF">M1L60_05345</name>
</gene>
<comment type="similarity">
    <text evidence="1">Belongs to the AHA1 family.</text>
</comment>
<dbReference type="InterPro" id="IPR023393">
    <property type="entry name" value="START-like_dom_sf"/>
</dbReference>
<dbReference type="CDD" id="cd08899">
    <property type="entry name" value="SRPBCC_CalC_Aha1-like_6"/>
    <property type="match status" value="1"/>
</dbReference>
<keyword evidence="4" id="KW-1185">Reference proteome</keyword>
<dbReference type="Gene3D" id="3.30.530.20">
    <property type="match status" value="1"/>
</dbReference>
<name>A0ABT1DGP9_9ACTN</name>
<evidence type="ECO:0000313" key="3">
    <source>
        <dbReference type="EMBL" id="MCO8270016.1"/>
    </source>
</evidence>
<organism evidence="3 4">
    <name type="scientific">Paractinoplanes aksuensis</name>
    <dbReference type="NCBI Taxonomy" id="2939490"/>
    <lineage>
        <taxon>Bacteria</taxon>
        <taxon>Bacillati</taxon>
        <taxon>Actinomycetota</taxon>
        <taxon>Actinomycetes</taxon>
        <taxon>Micromonosporales</taxon>
        <taxon>Micromonosporaceae</taxon>
        <taxon>Paractinoplanes</taxon>
    </lineage>
</organism>
<dbReference type="EMBL" id="JAMYJR010000003">
    <property type="protein sequence ID" value="MCO8270016.1"/>
    <property type="molecule type" value="Genomic_DNA"/>
</dbReference>
<comment type="caution">
    <text evidence="3">The sequence shown here is derived from an EMBL/GenBank/DDBJ whole genome shotgun (WGS) entry which is preliminary data.</text>
</comment>
<dbReference type="Pfam" id="PF08327">
    <property type="entry name" value="AHSA1"/>
    <property type="match status" value="1"/>
</dbReference>
<reference evidence="3 4" key="1">
    <citation type="submission" date="2022-06" db="EMBL/GenBank/DDBJ databases">
        <title>New Species of the Genus Actinoplanes, ActinopZanes ferrugineus.</title>
        <authorList>
            <person name="Ding P."/>
        </authorList>
    </citation>
    <scope>NUCLEOTIDE SEQUENCE [LARGE SCALE GENOMIC DNA]</scope>
    <source>
        <strain evidence="3 4">TRM88003</strain>
    </source>
</reference>
<evidence type="ECO:0000256" key="1">
    <source>
        <dbReference type="ARBA" id="ARBA00006817"/>
    </source>
</evidence>
<dbReference type="RefSeq" id="WP_253236150.1">
    <property type="nucleotide sequence ID" value="NZ_JAMYJR010000003.1"/>
</dbReference>
<dbReference type="InterPro" id="IPR013538">
    <property type="entry name" value="ASHA1/2-like_C"/>
</dbReference>
<evidence type="ECO:0000313" key="4">
    <source>
        <dbReference type="Proteomes" id="UP001523369"/>
    </source>
</evidence>
<proteinExistence type="inferred from homology"/>
<evidence type="ECO:0000259" key="2">
    <source>
        <dbReference type="Pfam" id="PF08327"/>
    </source>
</evidence>
<dbReference type="SUPFAM" id="SSF55961">
    <property type="entry name" value="Bet v1-like"/>
    <property type="match status" value="1"/>
</dbReference>